<keyword evidence="2" id="KW-0614">Plasmid</keyword>
<dbReference type="Proteomes" id="UP000006820">
    <property type="component" value="Plasmid pNF1"/>
</dbReference>
<feature type="region of interest" description="Disordered" evidence="1">
    <location>
        <begin position="1"/>
        <end position="51"/>
    </location>
</feature>
<evidence type="ECO:0000313" key="3">
    <source>
        <dbReference type="Proteomes" id="UP000006820"/>
    </source>
</evidence>
<reference evidence="2 3" key="1">
    <citation type="journal article" date="2004" name="Proc. Natl. Acad. Sci. U.S.A.">
        <title>The complete genomic sequence of Nocardia farcinica IFM 10152.</title>
        <authorList>
            <person name="Ishikawa J."/>
            <person name="Yamashita A."/>
            <person name="Mikami Y."/>
            <person name="Hoshino Y."/>
            <person name="Kurita H."/>
            <person name="Hotta K."/>
            <person name="Shiba T."/>
            <person name="Hattori M."/>
        </authorList>
    </citation>
    <scope>NUCLEOTIDE SEQUENCE [LARGE SCALE GENOMIC DNA]</scope>
    <source>
        <strain evidence="2 3">IFM 10152</strain>
        <plasmid evidence="3">Plasmid pNF1</plasmid>
    </source>
</reference>
<geneLocation type="plasmid" evidence="2 3">
    <name>pNF1</name>
</geneLocation>
<dbReference type="eggNOG" id="COG1961">
    <property type="taxonomic scope" value="Bacteria"/>
</dbReference>
<evidence type="ECO:0000256" key="1">
    <source>
        <dbReference type="SAM" id="MobiDB-lite"/>
    </source>
</evidence>
<organism evidence="2 3">
    <name type="scientific">Nocardia farcinica (strain IFM 10152)</name>
    <dbReference type="NCBI Taxonomy" id="247156"/>
    <lineage>
        <taxon>Bacteria</taxon>
        <taxon>Bacillati</taxon>
        <taxon>Actinomycetota</taxon>
        <taxon>Actinomycetes</taxon>
        <taxon>Mycobacteriales</taxon>
        <taxon>Nocardiaceae</taxon>
        <taxon>Nocardia</taxon>
    </lineage>
</organism>
<dbReference type="KEGG" id="nfa:PNF1_50"/>
<proteinExistence type="predicted"/>
<dbReference type="RefSeq" id="WP_011212212.1">
    <property type="nucleotide sequence ID" value="NC_006362.1"/>
</dbReference>
<name>Q5YMR1_NOCFA</name>
<dbReference type="OrthoDB" id="3405463at2"/>
<dbReference type="HOGENOM" id="CLU_1711335_0_0_11"/>
<evidence type="ECO:0000313" key="2">
    <source>
        <dbReference type="EMBL" id="BAD60530.1"/>
    </source>
</evidence>
<accession>Q5YMR1</accession>
<dbReference type="EMBL" id="AP006619">
    <property type="protein sequence ID" value="BAD60530.1"/>
    <property type="molecule type" value="Genomic_DNA"/>
</dbReference>
<sequence>MELATHTPVPGQLALWEPEVEQPHAQPSQPHRPAGQHTCPNPECGYPATGASARGRLREDVKVVWLVPDPDQPDTPAERRYCNRCRPRPPQQIADVECAACDHGGPLLVGELAKALRTRGTVPVAVRAWLLDHGWREQEGGELLCPDHPAAVR</sequence>
<gene>
    <name evidence="2" type="ordered locus">PNF1_50</name>
</gene>
<dbReference type="AlphaFoldDB" id="Q5YMR1"/>
<dbReference type="GeneID" id="61136238"/>
<protein>
    <submittedName>
        <fullName evidence="2">Uncharacterized protein</fullName>
    </submittedName>
</protein>
<keyword evidence="3" id="KW-1185">Reference proteome</keyword>